<dbReference type="Gene3D" id="2.20.140.10">
    <property type="entry name" value="WGR domain"/>
    <property type="match status" value="1"/>
</dbReference>
<dbReference type="Pfam" id="PF13569">
    <property type="entry name" value="DUF4132"/>
    <property type="match status" value="1"/>
</dbReference>
<dbReference type="InterPro" id="IPR025406">
    <property type="entry name" value="DUF4132"/>
</dbReference>
<dbReference type="SUPFAM" id="SSF142921">
    <property type="entry name" value="WGR domain-like"/>
    <property type="match status" value="1"/>
</dbReference>
<dbReference type="InterPro" id="IPR036930">
    <property type="entry name" value="WGR_dom_sf"/>
</dbReference>
<dbReference type="PANTHER" id="PTHR30634">
    <property type="entry name" value="OUTER MEMBRANE LOLAB LIPOPROTEIN INSERTION APPARATUS"/>
    <property type="match status" value="1"/>
</dbReference>
<dbReference type="PROSITE" id="PS51977">
    <property type="entry name" value="WGR"/>
    <property type="match status" value="1"/>
</dbReference>
<proteinExistence type="predicted"/>
<dbReference type="Proteomes" id="UP000244896">
    <property type="component" value="Chromosome"/>
</dbReference>
<dbReference type="AlphaFoldDB" id="A0A2U8E393"/>
<feature type="domain" description="WGR" evidence="2">
    <location>
        <begin position="1"/>
        <end position="85"/>
    </location>
</feature>
<keyword evidence="4" id="KW-1185">Reference proteome</keyword>
<evidence type="ECO:0000256" key="1">
    <source>
        <dbReference type="SAM" id="MobiDB-lite"/>
    </source>
</evidence>
<accession>A0A2U8E393</accession>
<sequence>MTTRTFEFSDGSSNKFWTITLDGKAHTVNYGRIGTAGQTQTKEFASDSDAQKSFDKLVAEKTKKGYVEKTAGAPLAPVAPVAKKEKPAPVAAAKKEAVPAQPAAAPAPAPEPAPAFSINAALRREIDLDAADWAAVPEDFPLPDGAVRVMSAALAPQPPAKPFDLEDCLKRLATKVRARTYGWEWDFSAALPVTQLSREEAEFWCSVMLAPRKRDEKPAEHAEKIRKENTVFTGKAPATLDTKNNYVPAEFVRCLAVLLTPAELIEYMFRPVGGRGFGFQMTRMRVYRDGFRKYVFPWLTAAERAAWKEAAKAAWNSAVWPTDFYATPPAPFMFGVMFGLRDEALSLVESWADNLYAADTSWDHAHYHCPQEIVLGLGTPELVAFHMRRLKLPLNRPVYIRGFLARTGLTALDVIARSIAAIGKKEDAEELFAEFGRVHAPEAAPHMLDLAHNSKAPRSSREWLDAHPAESVAGLIPVAAGGGKGAAAAVDYLNTLKRRGASALIEAQLAHFPADTVARIRASVLDVVEKVYPALPPEKIPAWWGGALAAAPLGKNKRPAWVKLPDLTPLILDIAGGQYALGEAQLGEVIAALQASTPEQKHPLAVALREHAEADSLDAFGWRLFELWLGEGAPSKEKWAFLALGLLGGDCSVLKLAPLIRVWPGESQHQRAVMGLEVLRAIGTDTALMQINGIAQKVKFKGIKERAAQCMEAIAETRGMSRAQLEDRIVPDCGLDERGSRVFDFGPRQFRFILGPEMKPMIRHADGTIKSDLPKPGAKDDATLAPAAVAEWKLLKKQIAEVAKIQAVRLEQAMVTGRRWAPGEFQQLIVKQPLMINLARLLLWGVYDAQGKLTGAFRVTEDQTFADENDADFTLPGDAAGASIGLAHPLQMSGQKQLLDQWGQIFGDYEIVPPFAQLGRTIHTLAPEHAQGAEIKHLATRGKLVAQTLVFGLEKLGWQRGIPQDAGWVNEHTKQFPGADITAVINYDEGFSVGYWEGAGEQTIERVFFVPGLYTPRMYPDHKNAIPLAQVDALVLSEVLNDCELLLMKAK</sequence>
<organism evidence="3 4">
    <name type="scientific">Ereboglobus luteus</name>
    <dbReference type="NCBI Taxonomy" id="1796921"/>
    <lineage>
        <taxon>Bacteria</taxon>
        <taxon>Pseudomonadati</taxon>
        <taxon>Verrucomicrobiota</taxon>
        <taxon>Opitutia</taxon>
        <taxon>Opitutales</taxon>
        <taxon>Opitutaceae</taxon>
        <taxon>Ereboglobus</taxon>
    </lineage>
</organism>
<gene>
    <name evidence="3" type="ORF">CKA38_08925</name>
</gene>
<dbReference type="OrthoDB" id="4770574at2"/>
<dbReference type="SMART" id="SM00773">
    <property type="entry name" value="WGR"/>
    <property type="match status" value="1"/>
</dbReference>
<evidence type="ECO:0000259" key="2">
    <source>
        <dbReference type="PROSITE" id="PS51977"/>
    </source>
</evidence>
<evidence type="ECO:0000313" key="4">
    <source>
        <dbReference type="Proteomes" id="UP000244896"/>
    </source>
</evidence>
<evidence type="ECO:0000313" key="3">
    <source>
        <dbReference type="EMBL" id="AWI09348.1"/>
    </source>
</evidence>
<dbReference type="EMBL" id="CP023004">
    <property type="protein sequence ID" value="AWI09348.1"/>
    <property type="molecule type" value="Genomic_DNA"/>
</dbReference>
<dbReference type="KEGG" id="elut:CKA38_08925"/>
<dbReference type="InterPro" id="IPR049809">
    <property type="entry name" value="YehF/YfeS-like_WGR"/>
</dbReference>
<dbReference type="PANTHER" id="PTHR30634:SF13">
    <property type="entry name" value="PROTEIN YEHF"/>
    <property type="match status" value="1"/>
</dbReference>
<protein>
    <recommendedName>
        <fullName evidence="2">WGR domain-containing protein</fullName>
    </recommendedName>
</protein>
<dbReference type="RefSeq" id="WP_152032756.1">
    <property type="nucleotide sequence ID" value="NZ_CP023004.1"/>
</dbReference>
<dbReference type="CDD" id="cd07996">
    <property type="entry name" value="WGR_MMR_like"/>
    <property type="match status" value="1"/>
</dbReference>
<dbReference type="InterPro" id="IPR008893">
    <property type="entry name" value="WGR_domain"/>
</dbReference>
<dbReference type="InterPro" id="IPR050458">
    <property type="entry name" value="LolB"/>
</dbReference>
<reference evidence="3 4" key="1">
    <citation type="journal article" date="2018" name="Syst. Appl. Microbiol.">
        <title>Ereboglobus luteus gen. nov. sp. nov. from cockroach guts, and new insights into the oxygen relationship of the genera Opitutus and Didymococcus (Verrucomicrobia: Opitutaceae).</title>
        <authorList>
            <person name="Tegtmeier D."/>
            <person name="Belitz A."/>
            <person name="Radek R."/>
            <person name="Heimerl T."/>
            <person name="Brune A."/>
        </authorList>
    </citation>
    <scope>NUCLEOTIDE SEQUENCE [LARGE SCALE GENOMIC DNA]</scope>
    <source>
        <strain evidence="3 4">Ho45</strain>
    </source>
</reference>
<dbReference type="Pfam" id="PF05406">
    <property type="entry name" value="WGR"/>
    <property type="match status" value="1"/>
</dbReference>
<feature type="region of interest" description="Disordered" evidence="1">
    <location>
        <begin position="92"/>
        <end position="112"/>
    </location>
</feature>
<name>A0A2U8E393_9BACT</name>